<reference evidence="1" key="1">
    <citation type="journal article" date="2023" name="Nat. Commun.">
        <title>Diploid and tetraploid genomes of Acorus and the evolution of monocots.</title>
        <authorList>
            <person name="Ma L."/>
            <person name="Liu K.W."/>
            <person name="Li Z."/>
            <person name="Hsiao Y.Y."/>
            <person name="Qi Y."/>
            <person name="Fu T."/>
            <person name="Tang G.D."/>
            <person name="Zhang D."/>
            <person name="Sun W.H."/>
            <person name="Liu D.K."/>
            <person name="Li Y."/>
            <person name="Chen G.Z."/>
            <person name="Liu X.D."/>
            <person name="Liao X.Y."/>
            <person name="Jiang Y.T."/>
            <person name="Yu X."/>
            <person name="Hao Y."/>
            <person name="Huang J."/>
            <person name="Zhao X.W."/>
            <person name="Ke S."/>
            <person name="Chen Y.Y."/>
            <person name="Wu W.L."/>
            <person name="Hsu J.L."/>
            <person name="Lin Y.F."/>
            <person name="Huang M.D."/>
            <person name="Li C.Y."/>
            <person name="Huang L."/>
            <person name="Wang Z.W."/>
            <person name="Zhao X."/>
            <person name="Zhong W.Y."/>
            <person name="Peng D.H."/>
            <person name="Ahmad S."/>
            <person name="Lan S."/>
            <person name="Zhang J.S."/>
            <person name="Tsai W.C."/>
            <person name="Van de Peer Y."/>
            <person name="Liu Z.J."/>
        </authorList>
    </citation>
    <scope>NUCLEOTIDE SEQUENCE</scope>
    <source>
        <strain evidence="1">CP</strain>
    </source>
</reference>
<accession>A0AAV9CWV3</accession>
<comment type="caution">
    <text evidence="1">The sequence shown here is derived from an EMBL/GenBank/DDBJ whole genome shotgun (WGS) entry which is preliminary data.</text>
</comment>
<keyword evidence="2" id="KW-1185">Reference proteome</keyword>
<sequence length="107" mass="12169">MTVSDLHVRSFRTIPLMLNPIHLAKTDSVWPAAIPSHSFDPPQRFILDLSISCNMKRQILSMCPLIFQKALVESLRQNGGAHLIKLTFLINFVNFCEDFHFGADQDT</sequence>
<evidence type="ECO:0000313" key="1">
    <source>
        <dbReference type="EMBL" id="KAK1293385.1"/>
    </source>
</evidence>
<name>A0AAV9CWV3_ACOCL</name>
<reference evidence="1" key="2">
    <citation type="submission" date="2023-06" db="EMBL/GenBank/DDBJ databases">
        <authorList>
            <person name="Ma L."/>
            <person name="Liu K.-W."/>
            <person name="Li Z."/>
            <person name="Hsiao Y.-Y."/>
            <person name="Qi Y."/>
            <person name="Fu T."/>
            <person name="Tang G."/>
            <person name="Zhang D."/>
            <person name="Sun W.-H."/>
            <person name="Liu D.-K."/>
            <person name="Li Y."/>
            <person name="Chen G.-Z."/>
            <person name="Liu X.-D."/>
            <person name="Liao X.-Y."/>
            <person name="Jiang Y.-T."/>
            <person name="Yu X."/>
            <person name="Hao Y."/>
            <person name="Huang J."/>
            <person name="Zhao X.-W."/>
            <person name="Ke S."/>
            <person name="Chen Y.-Y."/>
            <person name="Wu W.-L."/>
            <person name="Hsu J.-L."/>
            <person name="Lin Y.-F."/>
            <person name="Huang M.-D."/>
            <person name="Li C.-Y."/>
            <person name="Huang L."/>
            <person name="Wang Z.-W."/>
            <person name="Zhao X."/>
            <person name="Zhong W.-Y."/>
            <person name="Peng D.-H."/>
            <person name="Ahmad S."/>
            <person name="Lan S."/>
            <person name="Zhang J.-S."/>
            <person name="Tsai W.-C."/>
            <person name="Van De Peer Y."/>
            <person name="Liu Z.-J."/>
        </authorList>
    </citation>
    <scope>NUCLEOTIDE SEQUENCE</scope>
    <source>
        <strain evidence="1">CP</strain>
        <tissue evidence="1">Leaves</tissue>
    </source>
</reference>
<dbReference type="Proteomes" id="UP001180020">
    <property type="component" value="Unassembled WGS sequence"/>
</dbReference>
<gene>
    <name evidence="1" type="ORF">QJS10_CPB17g01744</name>
</gene>
<proteinExistence type="predicted"/>
<evidence type="ECO:0000313" key="2">
    <source>
        <dbReference type="Proteomes" id="UP001180020"/>
    </source>
</evidence>
<protein>
    <submittedName>
        <fullName evidence="1">Uncharacterized protein</fullName>
    </submittedName>
</protein>
<dbReference type="AlphaFoldDB" id="A0AAV9CWV3"/>
<organism evidence="1 2">
    <name type="scientific">Acorus calamus</name>
    <name type="common">Sweet flag</name>
    <dbReference type="NCBI Taxonomy" id="4465"/>
    <lineage>
        <taxon>Eukaryota</taxon>
        <taxon>Viridiplantae</taxon>
        <taxon>Streptophyta</taxon>
        <taxon>Embryophyta</taxon>
        <taxon>Tracheophyta</taxon>
        <taxon>Spermatophyta</taxon>
        <taxon>Magnoliopsida</taxon>
        <taxon>Liliopsida</taxon>
        <taxon>Acoraceae</taxon>
        <taxon>Acorus</taxon>
    </lineage>
</organism>
<dbReference type="EMBL" id="JAUJYO010000017">
    <property type="protein sequence ID" value="KAK1293385.1"/>
    <property type="molecule type" value="Genomic_DNA"/>
</dbReference>